<keyword evidence="3" id="KW-0560">Oxidoreductase</keyword>
<dbReference type="PANTHER" id="PTHR43854">
    <property type="entry name" value="INDOLEPYRUVATE OXIDOREDUCTASE SUBUNIT IORB"/>
    <property type="match status" value="1"/>
</dbReference>
<comment type="caution">
    <text evidence="7">The sequence shown here is derived from an EMBL/GenBank/DDBJ whole genome shotgun (WGS) entry which is preliminary data.</text>
</comment>
<feature type="domain" description="Pyruvate/ketoisovalerate oxidoreductase catalytic" evidence="6">
    <location>
        <begin position="13"/>
        <end position="190"/>
    </location>
</feature>
<dbReference type="NCBIfam" id="NF005323">
    <property type="entry name" value="PRK06853.1-3"/>
    <property type="match status" value="1"/>
</dbReference>
<dbReference type="SUPFAM" id="SSF53323">
    <property type="entry name" value="Pyruvate-ferredoxin oxidoreductase, PFOR, domain III"/>
    <property type="match status" value="1"/>
</dbReference>
<evidence type="ECO:0000256" key="3">
    <source>
        <dbReference type="ARBA" id="ARBA00023002"/>
    </source>
</evidence>
<evidence type="ECO:0000259" key="6">
    <source>
        <dbReference type="Pfam" id="PF01558"/>
    </source>
</evidence>
<protein>
    <recommendedName>
        <fullName evidence="5">Indolepyruvate ferredoxin oxidoreductase subunit beta</fullName>
        <ecNumber evidence="5">1.2.7.8</ecNumber>
    </recommendedName>
</protein>
<dbReference type="RefSeq" id="WP_112093040.1">
    <property type="nucleotide sequence ID" value="NZ_QLOE01000001.1"/>
</dbReference>
<gene>
    <name evidence="7" type="ORF">DPC56_00085</name>
</gene>
<dbReference type="PANTHER" id="PTHR43854:SF1">
    <property type="entry name" value="INDOLEPYRUVATE OXIDOREDUCTASE SUBUNIT IORB"/>
    <property type="match status" value="1"/>
</dbReference>
<evidence type="ECO:0000256" key="1">
    <source>
        <dbReference type="ARBA" id="ARBA00002995"/>
    </source>
</evidence>
<evidence type="ECO:0000313" key="8">
    <source>
        <dbReference type="Proteomes" id="UP000249782"/>
    </source>
</evidence>
<dbReference type="Pfam" id="PF01558">
    <property type="entry name" value="POR"/>
    <property type="match status" value="1"/>
</dbReference>
<dbReference type="InterPro" id="IPR017719">
    <property type="entry name" value="Indolepyruvate_Fd_OxRdtase_bsu"/>
</dbReference>
<dbReference type="EC" id="1.2.7.8" evidence="5"/>
<dbReference type="Gene3D" id="3.40.920.10">
    <property type="entry name" value="Pyruvate-ferredoxin oxidoreductase, PFOR, domain III"/>
    <property type="match status" value="1"/>
</dbReference>
<dbReference type="AlphaFoldDB" id="A0A328PBG0"/>
<dbReference type="EMBL" id="QLOE01000001">
    <property type="protein sequence ID" value="RAO79729.1"/>
    <property type="molecule type" value="Genomic_DNA"/>
</dbReference>
<name>A0A328PBG0_9EURY</name>
<comment type="catalytic activity">
    <reaction evidence="4">
        <text>indole-3-pyruvate + 2 oxidized [2Fe-2S]-[ferredoxin] + CoA = (indol-3-yl)acetyl-CoA + 2 reduced [2Fe-2S]-[ferredoxin] + CO2 + H(+)</text>
        <dbReference type="Rhea" id="RHEA:12645"/>
        <dbReference type="Rhea" id="RHEA-COMP:10000"/>
        <dbReference type="Rhea" id="RHEA-COMP:10001"/>
        <dbReference type="ChEBI" id="CHEBI:15378"/>
        <dbReference type="ChEBI" id="CHEBI:16526"/>
        <dbReference type="ChEBI" id="CHEBI:17640"/>
        <dbReference type="ChEBI" id="CHEBI:33737"/>
        <dbReference type="ChEBI" id="CHEBI:33738"/>
        <dbReference type="ChEBI" id="CHEBI:57271"/>
        <dbReference type="ChEBI" id="CHEBI:57287"/>
        <dbReference type="EC" id="1.2.7.8"/>
    </reaction>
</comment>
<keyword evidence="8" id="KW-1185">Reference proteome</keyword>
<dbReference type="Proteomes" id="UP000249782">
    <property type="component" value="Unassembled WGS sequence"/>
</dbReference>
<comment type="subunit">
    <text evidence="2">Heterodimer of the IorA and IorB subunits.</text>
</comment>
<proteinExistence type="predicted"/>
<keyword evidence="7" id="KW-0670">Pyruvate</keyword>
<evidence type="ECO:0000256" key="2">
    <source>
        <dbReference type="ARBA" id="ARBA00011238"/>
    </source>
</evidence>
<evidence type="ECO:0000256" key="4">
    <source>
        <dbReference type="ARBA" id="ARBA00048332"/>
    </source>
</evidence>
<sequence>MKLSYDIYICGVGGQGIIKAGEIIGWAAMKEGMDVVMSEIHGMAQRGGGVSTEVRIGKAKGTIIPSGHADLMMAFEPLEALRAVEKMRKDAYLIVNLTPIPPFNISLREYPPVDEIIAELGKFSRNLYAFDADRVALEAGHPLSMNMAILGAATATPGFPLSEDAIIESMRENLPERLFKVNLKAFKGGFMSLEY</sequence>
<accession>A0A328PBG0</accession>
<dbReference type="InterPro" id="IPR019752">
    <property type="entry name" value="Pyrv/ketoisovalerate_OxRed_cat"/>
</dbReference>
<dbReference type="GO" id="GO:0043805">
    <property type="term" value="F:indolepyruvate ferredoxin oxidoreductase activity"/>
    <property type="evidence" value="ECO:0007669"/>
    <property type="project" value="UniProtKB-EC"/>
</dbReference>
<reference evidence="7 8" key="1">
    <citation type="submission" date="2018-06" db="EMBL/GenBank/DDBJ databases">
        <title>Draft genome sequence of hyperthermophilic methanogen Methanothermobacter tenebrarum sp. MCM-B 1447.</title>
        <authorList>
            <person name="Pore S.D."/>
            <person name="Dagar S."/>
            <person name="Dhakephalkar P.K."/>
        </authorList>
    </citation>
    <scope>NUCLEOTIDE SEQUENCE [LARGE SCALE GENOMIC DNA]</scope>
    <source>
        <strain evidence="7 8">MCM B 1447</strain>
    </source>
</reference>
<dbReference type="OrthoDB" id="53326at2157"/>
<dbReference type="InterPro" id="IPR002869">
    <property type="entry name" value="Pyrv_flavodox_OxRed_cen"/>
</dbReference>
<evidence type="ECO:0000256" key="5">
    <source>
        <dbReference type="NCBIfam" id="TIGR03334"/>
    </source>
</evidence>
<comment type="function">
    <text evidence="1">Catalyzes the ferredoxin-dependent oxidative decarboxylation of arylpyruvates.</text>
</comment>
<evidence type="ECO:0000313" key="7">
    <source>
        <dbReference type="EMBL" id="RAO79729.1"/>
    </source>
</evidence>
<dbReference type="InterPro" id="IPR052198">
    <property type="entry name" value="IorB_Oxidoreductase"/>
</dbReference>
<organism evidence="7 8">
    <name type="scientific">Methanothermobacter tenebrarum</name>
    <dbReference type="NCBI Taxonomy" id="680118"/>
    <lineage>
        <taxon>Archaea</taxon>
        <taxon>Methanobacteriati</taxon>
        <taxon>Methanobacteriota</taxon>
        <taxon>Methanomada group</taxon>
        <taxon>Methanobacteria</taxon>
        <taxon>Methanobacteriales</taxon>
        <taxon>Methanobacteriaceae</taxon>
        <taxon>Methanothermobacter</taxon>
    </lineage>
</organism>
<dbReference type="NCBIfam" id="TIGR03334">
    <property type="entry name" value="IOR_beta"/>
    <property type="match status" value="1"/>
</dbReference>